<evidence type="ECO:0000256" key="3">
    <source>
        <dbReference type="PROSITE-ProRule" id="PRU00023"/>
    </source>
</evidence>
<organism evidence="5 6">
    <name type="scientific">Phialocephala subalpina</name>
    <dbReference type="NCBI Taxonomy" id="576137"/>
    <lineage>
        <taxon>Eukaryota</taxon>
        <taxon>Fungi</taxon>
        <taxon>Dikarya</taxon>
        <taxon>Ascomycota</taxon>
        <taxon>Pezizomycotina</taxon>
        <taxon>Leotiomycetes</taxon>
        <taxon>Helotiales</taxon>
        <taxon>Mollisiaceae</taxon>
        <taxon>Phialocephala</taxon>
        <taxon>Phialocephala fortinii species complex</taxon>
    </lineage>
</organism>
<dbReference type="Pfam" id="PF00023">
    <property type="entry name" value="Ank"/>
    <property type="match status" value="1"/>
</dbReference>
<dbReference type="OrthoDB" id="21416at2759"/>
<dbReference type="InterPro" id="IPR036770">
    <property type="entry name" value="Ankyrin_rpt-contain_sf"/>
</dbReference>
<evidence type="ECO:0000313" key="5">
    <source>
        <dbReference type="EMBL" id="CZR58624.1"/>
    </source>
</evidence>
<feature type="domain" description="Nephrocystin 3-like N-terminal" evidence="4">
    <location>
        <begin position="47"/>
        <end position="200"/>
    </location>
</feature>
<dbReference type="Gene3D" id="1.25.40.20">
    <property type="entry name" value="Ankyrin repeat-containing domain"/>
    <property type="match status" value="8"/>
</dbReference>
<evidence type="ECO:0000259" key="4">
    <source>
        <dbReference type="Pfam" id="PF24883"/>
    </source>
</evidence>
<dbReference type="SMART" id="SM00248">
    <property type="entry name" value="ANK"/>
    <property type="match status" value="20"/>
</dbReference>
<dbReference type="Proteomes" id="UP000184330">
    <property type="component" value="Unassembled WGS sequence"/>
</dbReference>
<feature type="repeat" description="ANK" evidence="3">
    <location>
        <begin position="1405"/>
        <end position="1438"/>
    </location>
</feature>
<gene>
    <name evidence="5" type="ORF">PAC_08516</name>
</gene>
<evidence type="ECO:0000256" key="2">
    <source>
        <dbReference type="ARBA" id="ARBA00023043"/>
    </source>
</evidence>
<name>A0A1L7X0S1_9HELO</name>
<proteinExistence type="predicted"/>
<dbReference type="PANTHER" id="PTHR24198:SF165">
    <property type="entry name" value="ANKYRIN REPEAT-CONTAINING PROTEIN-RELATED"/>
    <property type="match status" value="1"/>
</dbReference>
<feature type="repeat" description="ANK" evidence="3">
    <location>
        <begin position="1598"/>
        <end position="1630"/>
    </location>
</feature>
<keyword evidence="6" id="KW-1185">Reference proteome</keyword>
<dbReference type="STRING" id="576137.A0A1L7X0S1"/>
<dbReference type="Pfam" id="PF24883">
    <property type="entry name" value="NPHP3_N"/>
    <property type="match status" value="1"/>
</dbReference>
<protein>
    <recommendedName>
        <fullName evidence="4">Nephrocystin 3-like N-terminal domain-containing protein</fullName>
    </recommendedName>
</protein>
<keyword evidence="1" id="KW-0677">Repeat</keyword>
<dbReference type="InterPro" id="IPR002110">
    <property type="entry name" value="Ankyrin_rpt"/>
</dbReference>
<evidence type="ECO:0000313" key="6">
    <source>
        <dbReference type="Proteomes" id="UP000184330"/>
    </source>
</evidence>
<feature type="repeat" description="ANK" evidence="3">
    <location>
        <begin position="438"/>
        <end position="470"/>
    </location>
</feature>
<feature type="repeat" description="ANK" evidence="3">
    <location>
        <begin position="1074"/>
        <end position="1106"/>
    </location>
</feature>
<dbReference type="PRINTS" id="PR01415">
    <property type="entry name" value="ANKYRIN"/>
</dbReference>
<dbReference type="EMBL" id="FJOG01000012">
    <property type="protein sequence ID" value="CZR58624.1"/>
    <property type="molecule type" value="Genomic_DNA"/>
</dbReference>
<dbReference type="InterPro" id="IPR056884">
    <property type="entry name" value="NPHP3-like_N"/>
</dbReference>
<dbReference type="PROSITE" id="PS50297">
    <property type="entry name" value="ANK_REP_REGION"/>
    <property type="match status" value="5"/>
</dbReference>
<feature type="repeat" description="ANK" evidence="3">
    <location>
        <begin position="504"/>
        <end position="536"/>
    </location>
</feature>
<keyword evidence="2 3" id="KW-0040">ANK repeat</keyword>
<dbReference type="Gene3D" id="3.40.50.300">
    <property type="entry name" value="P-loop containing nucleotide triphosphate hydrolases"/>
    <property type="match status" value="1"/>
</dbReference>
<evidence type="ECO:0000256" key="1">
    <source>
        <dbReference type="ARBA" id="ARBA00022737"/>
    </source>
</evidence>
<sequence length="1793" mass="198613">MDNEDFVLVERHVTAEDLEKLRSWLSPTEFECEGSEYRKHLNAHVPGTGDWLFQTDKYKDWHNAENGALWIQGIPASGKSVVAANLVQRLKDKNAPVLFLFSRRIIKSNNDPSHLVRDCIYQFLDHSIALQAGLKLLMEQHSDIVNIPFHELWRILISALSTVPKVYVMLDALDELEVEANDFLRCLRELAEKKLSSIKLSPATSPLDDFDRLLLYHHSSWRTQGRERYCTYVTHRMASQQERTLKPEEQSTIKDALCQKSQGLFLYARLMVDEILQRSSSTYGHLQHLPGSLADMYVNPLHEHSARSGASLHFQSMLLSWVTHSSRPFRVSELAALINLLGSHAGLNDLQDAQIMSWSIDGRPTDIDSHGMEQQRHLMVQYQFLQYASMNLLYHAAKCDAADPDLASRLDSFFQYGSHDFESWKDFLFSKEGKNTPDGFHPLHLAASTGLTAYTAHLLRNGAAPDLIDSQGRAANTYCAIHGHAETLTTLLCERASFTIHDSDGLAPIHHAAKGNHIKVLQCLLDASADPVSPKSGEDSGHYPWRHSTIGKTPMQYACETGNAGIVSELLQRLSPLSRITILPHWASSTGQANVLSMLLQCPEILANINKKDSCRNTALYLAACVGDSSSVRILLHHRADVHSRSSDFYKVSTDIRKPLEYKVVSSGPGQTPLQGWAQVRRPSGCDGHHSNVDEWAKTASLLIEAGSDIEAKDEKGKTVLFSWIEQLGHGRGNSDRTVRFVNLLLKYGANPRTTDDEGSTPLHQGRDWYQNPGVIEAFTKGGANINHAREGDLATPLIAAARRQLKAVDVRAYIDNGAKPDMQDLDGNTALHHISKSWLPEFEDLQEWLNFADPTIKNNKGETCLYNLRWGNGGQRMTGLHLITRAQISNNDNGPSNTKVFSDIIDSIIKAGADINGVDLEGNTPLFDAITSEGGFVGVRIRLETILKFGGLAKKSNYRGQTALHKAAGLEHLYQRHYTKYLDLLGFLLQDSLGIDLHARDNEGLMTIHCAASTSEINNTWKFIQVGANIKAQANDGRNPLHFAAGAAKSNVVGLLCRLYREESWTVDQKDETGRTPLHYATCLGNSELVYYLLQSGVNPNIRDNQGTTPLHTCVDHNTDTANIRKQRKYERTLHSSDVPSGMRRLVIFMDKRKESPLHGIHWNSQLAILREEEALSIQDVVRLLLRAGADPAARNKLGQTAYDVAILLGSEELADVLSSLRQSSDMQDPLADQWYSIRSTSAERIVQRMDIENADAYMILQTAISLRSEAVFDALLKSGVDPTALGPDACAHHYLLIELGANVDTSYQEVDDEQRRSTGTPIPSYASVHILAMGEQWWNVSALDSLCKAGADLEFTDVDGNTALQCALNGKKSGSWGLGFWRDETLEAILRHGANINALSPENGSTPLIAALESSRSSKLIQRLLDYGTDITLGRKLAIFAAIENENPEALAAVVDVGADVNAVYHPETPKKWGRDPKVETPLLSAAINDGLTMRKSVSKIVREAIMTILLRHGANPLMGLQDGETTVIHQIASYHGIIAPILKSEVDLEIKDSQNRTPLLLACSPMDYPERATEDESTSRELILAGSSTHTTDNTDSTPLHLAAQAGLVKTVTFLLENGASASAKNKSGLSPLYYALSRPYYHEKLDLVNPLLSAGADPLFKALYQIFVDSGCEHDSRDDLGNTPLSPYVKAVKPRSEYVRVDPPAEQDVRQMFDDHDVLAVNYEGDTLLHAVAAREEDVETVSDRVWLFKELMARGIEPRRRNKKGTSALDVAAACGKQEILGLFAREE</sequence>
<feature type="repeat" description="ANK" evidence="3">
    <location>
        <begin position="615"/>
        <end position="647"/>
    </location>
</feature>
<dbReference type="SUPFAM" id="SSF52540">
    <property type="entry name" value="P-loop containing nucleoside triphosphate hydrolases"/>
    <property type="match status" value="1"/>
</dbReference>
<dbReference type="InterPro" id="IPR027417">
    <property type="entry name" value="P-loop_NTPase"/>
</dbReference>
<accession>A0A1L7X0S1</accession>
<dbReference type="SUPFAM" id="SSF48403">
    <property type="entry name" value="Ankyrin repeat"/>
    <property type="match status" value="5"/>
</dbReference>
<reference evidence="5 6" key="1">
    <citation type="submission" date="2016-03" db="EMBL/GenBank/DDBJ databases">
        <authorList>
            <person name="Ploux O."/>
        </authorList>
    </citation>
    <scope>NUCLEOTIDE SEQUENCE [LARGE SCALE GENOMIC DNA]</scope>
    <source>
        <strain evidence="5 6">UAMH 11012</strain>
    </source>
</reference>
<dbReference type="PANTHER" id="PTHR24198">
    <property type="entry name" value="ANKYRIN REPEAT AND PROTEIN KINASE DOMAIN-CONTAINING PROTEIN"/>
    <property type="match status" value="1"/>
</dbReference>
<dbReference type="Pfam" id="PF12796">
    <property type="entry name" value="Ank_2"/>
    <property type="match status" value="3"/>
</dbReference>
<dbReference type="PROSITE" id="PS50088">
    <property type="entry name" value="ANK_REPEAT"/>
    <property type="match status" value="6"/>
</dbReference>